<accession>A0A944HCW1</accession>
<evidence type="ECO:0000256" key="3">
    <source>
        <dbReference type="ARBA" id="ARBA00023136"/>
    </source>
</evidence>
<evidence type="ECO:0000256" key="1">
    <source>
        <dbReference type="ARBA" id="ARBA00004236"/>
    </source>
</evidence>
<evidence type="ECO:0000256" key="2">
    <source>
        <dbReference type="ARBA" id="ARBA00022475"/>
    </source>
</evidence>
<keyword evidence="5" id="KW-0732">Signal</keyword>
<feature type="domain" description="4Fe-4S ferredoxin-type" evidence="6">
    <location>
        <begin position="584"/>
        <end position="626"/>
    </location>
</feature>
<keyword evidence="3 4" id="KW-0472">Membrane</keyword>
<dbReference type="Proteomes" id="UP000694660">
    <property type="component" value="Unassembled WGS sequence"/>
</dbReference>
<proteinExistence type="predicted"/>
<sequence length="706" mass="76723">MTQRLRALRALAFAGLALLTAVAGAGQLSRADVARRISPPLQVGEQPVDTPAWPITSELTPEAGPVGWVFESIDLAPIPGFEGTPYNLLIHIDSKGTLVSVELLRQHEPVFLSGLGEAPLRDFLAQYAGLTLSRPITVSTAYGERGARGDDGRVVLDGVTKATASVRIANQTVLTAALAVARARLGFAGASQQAPPAEVRDDVYDARSFDALLADGSIAHLRLSHADVDALFADSDGAGRDPPDATVTELYVAYLNPPTIGRALLGEAGYAHLRSFLEPGQHAWWVATAGPDSFIDAQFVRGTSPARLGLRQAGTPFELRDFDIAPPPPPGAPPLNAALVLRTSPLSGLDPGAEQQFSLSFTREHGQILPQRVLREATLDYTPPAAYFHFPPAPLPDWLIAWRERAIELSVIAAALVLLSLALARPRWLSVSATRLRRFRLGFLLFTLVYLGWYAQGQLSIVQLTGAVKTLAAGQTLTSFLYDPVSLLVIAFTLVSFFVWGRGTFCGWLCPFGALQEFAALIGARLGLRPRRLPPALARVLDHGRYVILLTLLLCAALAPALAERLVEVEPFKTAITVGFDRAWPFVLYALGLLVLGALYYKFFCRYLCPLGAAMVIGGKLRRFAWLPRRAECGQPCQTCRHRCAYDAIDRNGTIRYDDCFQCLDCIGIYHDAERCAPLLLYRRKGRRVAPAAPRRRTAASATLPR</sequence>
<keyword evidence="4" id="KW-0812">Transmembrane</keyword>
<keyword evidence="8" id="KW-1185">Reference proteome</keyword>
<evidence type="ECO:0000259" key="6">
    <source>
        <dbReference type="Pfam" id="PF12801"/>
    </source>
</evidence>
<organism evidence="7 8">
    <name type="scientific">Denitromonas iodatirespirans</name>
    <dbReference type="NCBI Taxonomy" id="2795389"/>
    <lineage>
        <taxon>Bacteria</taxon>
        <taxon>Pseudomonadati</taxon>
        <taxon>Pseudomonadota</taxon>
        <taxon>Betaproteobacteria</taxon>
        <taxon>Rhodocyclales</taxon>
        <taxon>Zoogloeaceae</taxon>
        <taxon>Denitromonas</taxon>
    </lineage>
</organism>
<dbReference type="SUPFAM" id="SSF54862">
    <property type="entry name" value="4Fe-4S ferredoxins"/>
    <property type="match status" value="1"/>
</dbReference>
<protein>
    <submittedName>
        <fullName evidence="7">4Fe-4S binding protein</fullName>
    </submittedName>
</protein>
<evidence type="ECO:0000256" key="5">
    <source>
        <dbReference type="SAM" id="SignalP"/>
    </source>
</evidence>
<reference evidence="8" key="1">
    <citation type="journal article" date="2022" name="ISME J.">
        <title>Genetic and phylogenetic analysis of dissimilatory iodate-reducing bacteria identifies potential niches across the world's oceans.</title>
        <authorList>
            <person name="Reyes-Umana V."/>
            <person name="Henning Z."/>
            <person name="Lee K."/>
            <person name="Barnum T.P."/>
            <person name="Coates J.D."/>
        </authorList>
    </citation>
    <scope>NUCLEOTIDE SEQUENCE [LARGE SCALE GENOMIC DNA]</scope>
    <source>
        <strain evidence="8">IR12</strain>
    </source>
</reference>
<name>A0A944HCW1_DENI1</name>
<feature type="transmembrane region" description="Helical" evidence="4">
    <location>
        <begin position="546"/>
        <end position="563"/>
    </location>
</feature>
<dbReference type="GO" id="GO:0005886">
    <property type="term" value="C:plasma membrane"/>
    <property type="evidence" value="ECO:0007669"/>
    <property type="project" value="UniProtKB-SubCell"/>
</dbReference>
<feature type="transmembrane region" description="Helical" evidence="4">
    <location>
        <begin position="441"/>
        <end position="461"/>
    </location>
</feature>
<feature type="transmembrane region" description="Helical" evidence="4">
    <location>
        <begin position="481"/>
        <end position="501"/>
    </location>
</feature>
<dbReference type="InterPro" id="IPR052378">
    <property type="entry name" value="NosR_regulator"/>
</dbReference>
<dbReference type="PANTHER" id="PTHR30224:SF4">
    <property type="entry name" value="ELECTRON TRANSPORT PROTEIN YCCM-RELATED"/>
    <property type="match status" value="1"/>
</dbReference>
<gene>
    <name evidence="7" type="ORF">I8J34_10115</name>
</gene>
<dbReference type="EMBL" id="JAEKFT010000009">
    <property type="protein sequence ID" value="MBT0961526.1"/>
    <property type="molecule type" value="Genomic_DNA"/>
</dbReference>
<dbReference type="GO" id="GO:0003677">
    <property type="term" value="F:DNA binding"/>
    <property type="evidence" value="ECO:0007669"/>
    <property type="project" value="InterPro"/>
</dbReference>
<comment type="subcellular location">
    <subcellularLocation>
        <location evidence="1">Cell membrane</location>
    </subcellularLocation>
</comment>
<dbReference type="InterPro" id="IPR017896">
    <property type="entry name" value="4Fe4S_Fe-S-bd"/>
</dbReference>
<dbReference type="RefSeq" id="WP_214361280.1">
    <property type="nucleotide sequence ID" value="NZ_JAEKFT010000009.1"/>
</dbReference>
<feature type="domain" description="4Fe-4S ferredoxin-type" evidence="6">
    <location>
        <begin position="485"/>
        <end position="528"/>
    </location>
</feature>
<dbReference type="GO" id="GO:0045893">
    <property type="term" value="P:positive regulation of DNA-templated transcription"/>
    <property type="evidence" value="ECO:0007669"/>
    <property type="project" value="InterPro"/>
</dbReference>
<feature type="transmembrane region" description="Helical" evidence="4">
    <location>
        <begin position="583"/>
        <end position="601"/>
    </location>
</feature>
<evidence type="ECO:0000313" key="8">
    <source>
        <dbReference type="Proteomes" id="UP000694660"/>
    </source>
</evidence>
<feature type="transmembrane region" description="Helical" evidence="4">
    <location>
        <begin position="409"/>
        <end position="429"/>
    </location>
</feature>
<keyword evidence="4" id="KW-1133">Transmembrane helix</keyword>
<dbReference type="PANTHER" id="PTHR30224">
    <property type="entry name" value="ELECTRON TRANSPORT PROTEIN"/>
    <property type="match status" value="1"/>
</dbReference>
<comment type="caution">
    <text evidence="7">The sequence shown here is derived from an EMBL/GenBank/DDBJ whole genome shotgun (WGS) entry which is preliminary data.</text>
</comment>
<evidence type="ECO:0000313" key="7">
    <source>
        <dbReference type="EMBL" id="MBT0961526.1"/>
    </source>
</evidence>
<dbReference type="PIRSF" id="PIRSF036354">
    <property type="entry name" value="NosR"/>
    <property type="match status" value="1"/>
</dbReference>
<feature type="signal peptide" evidence="5">
    <location>
        <begin position="1"/>
        <end position="25"/>
    </location>
</feature>
<keyword evidence="2" id="KW-1003">Cell membrane</keyword>
<feature type="chain" id="PRO_5037092617" evidence="5">
    <location>
        <begin position="26"/>
        <end position="706"/>
    </location>
</feature>
<dbReference type="Pfam" id="PF12801">
    <property type="entry name" value="Fer4_5"/>
    <property type="match status" value="2"/>
</dbReference>
<dbReference type="AlphaFoldDB" id="A0A944HCW1"/>
<evidence type="ECO:0000256" key="4">
    <source>
        <dbReference type="SAM" id="Phobius"/>
    </source>
</evidence>
<dbReference type="InterPro" id="IPR011399">
    <property type="entry name" value="NosR"/>
</dbReference>